<comment type="caution">
    <text evidence="2">The sequence shown here is derived from an EMBL/GenBank/DDBJ whole genome shotgun (WGS) entry which is preliminary data.</text>
</comment>
<dbReference type="OrthoDB" id="690771at2759"/>
<proteinExistence type="predicted"/>
<dbReference type="PANTHER" id="PTHR33978:SF29">
    <property type="entry name" value="OS01G0621500 PROTEIN"/>
    <property type="match status" value="1"/>
</dbReference>
<dbReference type="Proteomes" id="UP000604825">
    <property type="component" value="Unassembled WGS sequence"/>
</dbReference>
<reference evidence="2" key="1">
    <citation type="submission" date="2020-10" db="EMBL/GenBank/DDBJ databases">
        <authorList>
            <person name="Han B."/>
            <person name="Lu T."/>
            <person name="Zhao Q."/>
            <person name="Huang X."/>
            <person name="Zhao Y."/>
        </authorList>
    </citation>
    <scope>NUCLEOTIDE SEQUENCE</scope>
</reference>
<dbReference type="EMBL" id="CAJGYO010000005">
    <property type="protein sequence ID" value="CAD6230779.1"/>
    <property type="molecule type" value="Genomic_DNA"/>
</dbReference>
<feature type="region of interest" description="Disordered" evidence="1">
    <location>
        <begin position="61"/>
        <end position="81"/>
    </location>
</feature>
<feature type="region of interest" description="Disordered" evidence="1">
    <location>
        <begin position="1"/>
        <end position="22"/>
    </location>
</feature>
<name>A0A811NZ65_9POAL</name>
<evidence type="ECO:0000256" key="1">
    <source>
        <dbReference type="SAM" id="MobiDB-lite"/>
    </source>
</evidence>
<sequence length="131" mass="13610">MSRKRHELEGAGGGGVGTDDASGKAVWDTGSSLYDSYELAAVRRLLDKRLLAAAGVLALRDDGPPPAAGGTRGKSTQVVPVSRVHHRKVTLRALFRAVAPRQAPLACACAGMVHDQSAAAVEPDLPPHGQL</sequence>
<accession>A0A811NZ65</accession>
<evidence type="ECO:0000313" key="2">
    <source>
        <dbReference type="EMBL" id="CAD6230779.1"/>
    </source>
</evidence>
<dbReference type="AlphaFoldDB" id="A0A811NZ65"/>
<gene>
    <name evidence="2" type="ORF">NCGR_LOCUS20993</name>
</gene>
<dbReference type="PANTHER" id="PTHR33978">
    <property type="entry name" value="SERINE/THREONINE-KINASE"/>
    <property type="match status" value="1"/>
</dbReference>
<protein>
    <submittedName>
        <fullName evidence="2">Uncharacterized protein</fullName>
    </submittedName>
</protein>
<keyword evidence="3" id="KW-1185">Reference proteome</keyword>
<organism evidence="2 3">
    <name type="scientific">Miscanthus lutarioriparius</name>
    <dbReference type="NCBI Taxonomy" id="422564"/>
    <lineage>
        <taxon>Eukaryota</taxon>
        <taxon>Viridiplantae</taxon>
        <taxon>Streptophyta</taxon>
        <taxon>Embryophyta</taxon>
        <taxon>Tracheophyta</taxon>
        <taxon>Spermatophyta</taxon>
        <taxon>Magnoliopsida</taxon>
        <taxon>Liliopsida</taxon>
        <taxon>Poales</taxon>
        <taxon>Poaceae</taxon>
        <taxon>PACMAD clade</taxon>
        <taxon>Panicoideae</taxon>
        <taxon>Andropogonodae</taxon>
        <taxon>Andropogoneae</taxon>
        <taxon>Saccharinae</taxon>
        <taxon>Miscanthus</taxon>
    </lineage>
</organism>
<evidence type="ECO:0000313" key="3">
    <source>
        <dbReference type="Proteomes" id="UP000604825"/>
    </source>
</evidence>